<evidence type="ECO:0000313" key="10">
    <source>
        <dbReference type="Proteomes" id="UP001311799"/>
    </source>
</evidence>
<keyword evidence="3 6" id="KW-0863">Zinc-finger</keyword>
<evidence type="ECO:0000313" key="9">
    <source>
        <dbReference type="EMBL" id="KAK6591234.1"/>
    </source>
</evidence>
<comment type="subcellular location">
    <subcellularLocation>
        <location evidence="1">Nucleus</location>
    </subcellularLocation>
</comment>
<feature type="zinc finger region" description="C3H1-type" evidence="6">
    <location>
        <begin position="1"/>
        <end position="28"/>
    </location>
</feature>
<keyword evidence="5" id="KW-0539">Nucleus</keyword>
<evidence type="ECO:0000256" key="3">
    <source>
        <dbReference type="ARBA" id="ARBA00022771"/>
    </source>
</evidence>
<dbReference type="InterPro" id="IPR000571">
    <property type="entry name" value="Znf_CCCH"/>
</dbReference>
<evidence type="ECO:0000256" key="4">
    <source>
        <dbReference type="ARBA" id="ARBA00022833"/>
    </source>
</evidence>
<dbReference type="AlphaFoldDB" id="A0AAV9Y3B5"/>
<evidence type="ECO:0000256" key="7">
    <source>
        <dbReference type="SAM" id="MobiDB-lite"/>
    </source>
</evidence>
<dbReference type="Gene3D" id="4.10.1000.10">
    <property type="entry name" value="Zinc finger, CCCH-type"/>
    <property type="match status" value="1"/>
</dbReference>
<keyword evidence="4 6" id="KW-0862">Zinc</keyword>
<evidence type="ECO:0000256" key="5">
    <source>
        <dbReference type="ARBA" id="ARBA00023242"/>
    </source>
</evidence>
<feature type="domain" description="C3H1-type" evidence="8">
    <location>
        <begin position="1"/>
        <end position="28"/>
    </location>
</feature>
<dbReference type="SMART" id="SM00356">
    <property type="entry name" value="ZnF_C3H1"/>
    <property type="match status" value="1"/>
</dbReference>
<keyword evidence="2 6" id="KW-0479">Metal-binding</keyword>
<proteinExistence type="predicted"/>
<sequence>MSNRRPCQFFLRGSCRFGDNCRDYHPKGALFDGANQPSSFRNINNNSNGVFGSSNNVSNELFNPFNNNKNQSNLNKLSNSNSNPTLQTLELIGIVVNSGVWPFGKIGLLNQIPMFTSLDLSFEEYRFRFYQNDRSSWESLHFETLRILNEHYKNFIENGKAQGYLPIDHKLYNLDLSKYSKIGNIYLPNLGREFVSSDSSKGPFGNSNANNNCNSSFSSSVSTSPFVNPFSNSATLSSNKYNPFSGNDNSTGIVFGSASGSNNSNNFFSGFNTNSTNVFGGNNNSINTLTESSNTFTSSNPTGNAFGGFPSSSNNNPFCALNSFNNNTPFLNSSNSGDSINMSNNTQTSPFQDIKNTVFSGNSSSTFLNNSPFSVNQNTLSSNDNLNKSSFSNSISPFNGNKNIISQQQSVENPFSSSSPSSVVLNDQKVLHEINGSSSTSSFSSCTNISYANSSNLNANNFLSFNSNNTNNNKYSFNNPDVNDETGFEGKQELLPWEYDAFTSKSFDCNKIPEKIPPKSLRT</sequence>
<evidence type="ECO:0000256" key="6">
    <source>
        <dbReference type="PROSITE-ProRule" id="PRU00723"/>
    </source>
</evidence>
<feature type="region of interest" description="Disordered" evidence="7">
    <location>
        <begin position="335"/>
        <end position="355"/>
    </location>
</feature>
<name>A0AAV9Y3B5_9CRYT</name>
<organism evidence="9 10">
    <name type="scientific">Cryptosporidium xiaoi</name>
    <dbReference type="NCBI Taxonomy" id="659607"/>
    <lineage>
        <taxon>Eukaryota</taxon>
        <taxon>Sar</taxon>
        <taxon>Alveolata</taxon>
        <taxon>Apicomplexa</taxon>
        <taxon>Conoidasida</taxon>
        <taxon>Coccidia</taxon>
        <taxon>Eucoccidiorida</taxon>
        <taxon>Eimeriorina</taxon>
        <taxon>Cryptosporidiidae</taxon>
        <taxon>Cryptosporidium</taxon>
    </lineage>
</organism>
<dbReference type="PROSITE" id="PS50103">
    <property type="entry name" value="ZF_C3H1"/>
    <property type="match status" value="1"/>
</dbReference>
<dbReference type="Proteomes" id="UP001311799">
    <property type="component" value="Unassembled WGS sequence"/>
</dbReference>
<dbReference type="PANTHER" id="PTHR46527">
    <property type="entry name" value="NUCLEOPORIN-LIKE PROTEIN 2"/>
    <property type="match status" value="1"/>
</dbReference>
<dbReference type="PANTHER" id="PTHR46527:SF1">
    <property type="entry name" value="NUCLEOPORIN NUP42"/>
    <property type="match status" value="1"/>
</dbReference>
<dbReference type="GO" id="GO:0008270">
    <property type="term" value="F:zinc ion binding"/>
    <property type="evidence" value="ECO:0007669"/>
    <property type="project" value="UniProtKB-KW"/>
</dbReference>
<gene>
    <name evidence="9" type="ORF">RS030_101664</name>
</gene>
<evidence type="ECO:0000256" key="1">
    <source>
        <dbReference type="ARBA" id="ARBA00004123"/>
    </source>
</evidence>
<comment type="caution">
    <text evidence="9">The sequence shown here is derived from an EMBL/GenBank/DDBJ whole genome shotgun (WGS) entry which is preliminary data.</text>
</comment>
<reference evidence="9 10" key="1">
    <citation type="submission" date="2023-10" db="EMBL/GenBank/DDBJ databases">
        <title>Comparative genomics analysis reveals potential genetic determinants of host preference in Cryptosporidium xiaoi.</title>
        <authorList>
            <person name="Xiao L."/>
            <person name="Li J."/>
        </authorList>
    </citation>
    <scope>NUCLEOTIDE SEQUENCE [LARGE SCALE GENOMIC DNA]</scope>
    <source>
        <strain evidence="9 10">52996</strain>
    </source>
</reference>
<evidence type="ECO:0000259" key="8">
    <source>
        <dbReference type="PROSITE" id="PS50103"/>
    </source>
</evidence>
<dbReference type="EMBL" id="JAWDEY010000001">
    <property type="protein sequence ID" value="KAK6591234.1"/>
    <property type="molecule type" value="Genomic_DNA"/>
</dbReference>
<dbReference type="GO" id="GO:0005634">
    <property type="term" value="C:nucleus"/>
    <property type="evidence" value="ECO:0007669"/>
    <property type="project" value="UniProtKB-SubCell"/>
</dbReference>
<dbReference type="Pfam" id="PF18044">
    <property type="entry name" value="zf-CCCH_4"/>
    <property type="match status" value="1"/>
</dbReference>
<evidence type="ECO:0000256" key="2">
    <source>
        <dbReference type="ARBA" id="ARBA00022723"/>
    </source>
</evidence>
<dbReference type="InterPro" id="IPR051767">
    <property type="entry name" value="Nucleoporin_NUP42"/>
</dbReference>
<keyword evidence="10" id="KW-1185">Reference proteome</keyword>
<protein>
    <submittedName>
        <fullName evidence="9">Zinc finger protein</fullName>
    </submittedName>
</protein>
<dbReference type="InterPro" id="IPR041367">
    <property type="entry name" value="Znf-CCCH_4"/>
</dbReference>
<accession>A0AAV9Y3B5</accession>